<organism evidence="2 3">
    <name type="scientific">Abrus precatorius</name>
    <name type="common">Indian licorice</name>
    <name type="synonym">Glycine abrus</name>
    <dbReference type="NCBI Taxonomy" id="3816"/>
    <lineage>
        <taxon>Eukaryota</taxon>
        <taxon>Viridiplantae</taxon>
        <taxon>Streptophyta</taxon>
        <taxon>Embryophyta</taxon>
        <taxon>Tracheophyta</taxon>
        <taxon>Spermatophyta</taxon>
        <taxon>Magnoliopsida</taxon>
        <taxon>eudicotyledons</taxon>
        <taxon>Gunneridae</taxon>
        <taxon>Pentapetalae</taxon>
        <taxon>rosids</taxon>
        <taxon>fabids</taxon>
        <taxon>Fabales</taxon>
        <taxon>Fabaceae</taxon>
        <taxon>Papilionoideae</taxon>
        <taxon>50 kb inversion clade</taxon>
        <taxon>NPAAA clade</taxon>
        <taxon>indigoferoid/millettioid clade</taxon>
        <taxon>Abreae</taxon>
        <taxon>Abrus</taxon>
    </lineage>
</organism>
<dbReference type="KEGG" id="aprc:113865220"/>
<name>A0A8B8LJA7_ABRPR</name>
<evidence type="ECO:0000313" key="3">
    <source>
        <dbReference type="RefSeq" id="XP_027355433.1"/>
    </source>
</evidence>
<dbReference type="InterPro" id="IPR000182">
    <property type="entry name" value="GNAT_dom"/>
</dbReference>
<evidence type="ECO:0000313" key="2">
    <source>
        <dbReference type="Proteomes" id="UP000694853"/>
    </source>
</evidence>
<keyword evidence="2" id="KW-1185">Reference proteome</keyword>
<dbReference type="InterPro" id="IPR016181">
    <property type="entry name" value="Acyl_CoA_acyltransferase"/>
</dbReference>
<dbReference type="Gene3D" id="3.40.630.30">
    <property type="match status" value="1"/>
</dbReference>
<dbReference type="CDD" id="cd04301">
    <property type="entry name" value="NAT_SF"/>
    <property type="match status" value="1"/>
</dbReference>
<evidence type="ECO:0000259" key="1">
    <source>
        <dbReference type="PROSITE" id="PS51186"/>
    </source>
</evidence>
<reference evidence="3" key="2">
    <citation type="submission" date="2025-08" db="UniProtKB">
        <authorList>
            <consortium name="RefSeq"/>
        </authorList>
    </citation>
    <scope>IDENTIFICATION</scope>
    <source>
        <tissue evidence="3">Young leaves</tissue>
    </source>
</reference>
<protein>
    <submittedName>
        <fullName evidence="3">Uncharacterized protein LOC113865220 isoform X1</fullName>
    </submittedName>
</protein>
<dbReference type="OrthoDB" id="41532at2759"/>
<dbReference type="Proteomes" id="UP000694853">
    <property type="component" value="Unplaced"/>
</dbReference>
<dbReference type="AlphaFoldDB" id="A0A8B8LJA7"/>
<gene>
    <name evidence="3" type="primary">LOC113865220</name>
</gene>
<dbReference type="PANTHER" id="PTHR47426:SF3">
    <property type="entry name" value="GCN5-RELATED N-ACETYLTRANSFERASE 6, CHLOROPLASTIC"/>
    <property type="match status" value="1"/>
</dbReference>
<dbReference type="PROSITE" id="PS51186">
    <property type="entry name" value="GNAT"/>
    <property type="match status" value="1"/>
</dbReference>
<dbReference type="PANTHER" id="PTHR47426">
    <property type="entry name" value="ACYL-COA N-ACYLTRANSFERASES (NAT) SUPERFAMILY PROTEIN"/>
    <property type="match status" value="1"/>
</dbReference>
<dbReference type="GeneID" id="113865220"/>
<dbReference type="Pfam" id="PF00583">
    <property type="entry name" value="Acetyltransf_1"/>
    <property type="match status" value="1"/>
</dbReference>
<dbReference type="GO" id="GO:0016747">
    <property type="term" value="F:acyltransferase activity, transferring groups other than amino-acyl groups"/>
    <property type="evidence" value="ECO:0007669"/>
    <property type="project" value="InterPro"/>
</dbReference>
<dbReference type="SUPFAM" id="SSF55729">
    <property type="entry name" value="Acyl-CoA N-acyltransferases (Nat)"/>
    <property type="match status" value="1"/>
</dbReference>
<accession>A0A8B8LJA7</accession>
<proteinExistence type="predicted"/>
<feature type="domain" description="N-acetyltransferase" evidence="1">
    <location>
        <begin position="163"/>
        <end position="298"/>
    </location>
</feature>
<reference evidence="2" key="1">
    <citation type="journal article" date="2019" name="Toxins">
        <title>Detection of Abrin-Like and Prepropulchellin-Like Toxin Genes and Transcripts Using Whole Genome Sequencing and Full-Length Transcript Sequencing of Abrus precatorius.</title>
        <authorList>
            <person name="Hovde B.T."/>
            <person name="Daligault H.E."/>
            <person name="Hanschen E.R."/>
            <person name="Kunde Y.A."/>
            <person name="Johnson M.B."/>
            <person name="Starkenburg S.R."/>
            <person name="Johnson S.L."/>
        </authorList>
    </citation>
    <scope>NUCLEOTIDE SEQUENCE [LARGE SCALE GENOMIC DNA]</scope>
</reference>
<dbReference type="RefSeq" id="XP_027355433.1">
    <property type="nucleotide sequence ID" value="XM_027499632.1"/>
</dbReference>
<sequence>MPLMSTIPIHRAEFHALFFNGSSTPYKYPRIAASWTMAMDSKFSPTMKNNNDDVKKKEELSVQLSTPPVPKVETNNLQFDRLQPSDQELVRVNRFEFGQFVAREAVLDEEYWTAAWLRAESHWENRTYERYIDNYKRKFAEQEFNALKRRCKVQYGDSCTCIITVRKEQKNVKHSILKSVVGTLDLNIRHLLQGETFPGERVKAPLFCCINRTPPSRYGYIANLCVAKSSRRQGIAINMMYFAVEAAKSNAGVTQVYVHVDRNNRPAQILYQKMGFEMVEMANSRSLLEETYLLRLQT</sequence>